<dbReference type="InterPro" id="IPR001633">
    <property type="entry name" value="EAL_dom"/>
</dbReference>
<keyword evidence="5" id="KW-1185">Reference proteome</keyword>
<comment type="caution">
    <text evidence="4">The sequence shown here is derived from an EMBL/GenBank/DDBJ whole genome shotgun (WGS) entry which is preliminary data.</text>
</comment>
<organism evidence="4 5">
    <name type="scientific">Cohnella cellulosilytica</name>
    <dbReference type="NCBI Taxonomy" id="986710"/>
    <lineage>
        <taxon>Bacteria</taxon>
        <taxon>Bacillati</taxon>
        <taxon>Bacillota</taxon>
        <taxon>Bacilli</taxon>
        <taxon>Bacillales</taxon>
        <taxon>Paenibacillaceae</taxon>
        <taxon>Cohnella</taxon>
    </lineage>
</organism>
<keyword evidence="2" id="KW-0812">Transmembrane</keyword>
<gene>
    <name evidence="4" type="ORF">ACFQMJ_16985</name>
</gene>
<dbReference type="EMBL" id="JBHTAI010000010">
    <property type="protein sequence ID" value="MFC7150225.1"/>
    <property type="molecule type" value="Genomic_DNA"/>
</dbReference>
<proteinExistence type="predicted"/>
<reference evidence="5" key="1">
    <citation type="journal article" date="2019" name="Int. J. Syst. Evol. Microbiol.">
        <title>The Global Catalogue of Microorganisms (GCM) 10K type strain sequencing project: providing services to taxonomists for standard genome sequencing and annotation.</title>
        <authorList>
            <consortium name="The Broad Institute Genomics Platform"/>
            <consortium name="The Broad Institute Genome Sequencing Center for Infectious Disease"/>
            <person name="Wu L."/>
            <person name="Ma J."/>
        </authorList>
    </citation>
    <scope>NUCLEOTIDE SEQUENCE [LARGE SCALE GENOMIC DNA]</scope>
    <source>
        <strain evidence="5">KCTC 12907</strain>
    </source>
</reference>
<dbReference type="InterPro" id="IPR050706">
    <property type="entry name" value="Cyclic-di-GMP_PDE-like"/>
</dbReference>
<name>A0ABW2FE72_9BACL</name>
<sequence>MTDWLNLIGLTIPVAVVVLALAIGMRLYPPRRRRGERIDHDREVARQARHASPPPAYPPLEELATQARRRAMIERFVRTALQEGQLYIHYQPQYEVRSGRLRGFEAFVRWEHPELGYVEPGEFIPIAEKVQAMPRIGEWVFREACSTLRQVAPAPSILTLSVNLSAIQLLDSGFSKIVQKVLADTGIAPHRLEFEIAERELAGLFEQAERSMKRLRAIGVRLALDDCGLNVASLSRLRKLSVQTVKFANVPLGEASEDADRKPSESLLEAIRHLQCEIVAMRLETYEQLAFCKKNNCQFVQGNLLCPPVVGERLPELIAAARNVPGSPVPPPPV</sequence>
<dbReference type="SUPFAM" id="SSF141868">
    <property type="entry name" value="EAL domain-like"/>
    <property type="match status" value="1"/>
</dbReference>
<dbReference type="CDD" id="cd01948">
    <property type="entry name" value="EAL"/>
    <property type="match status" value="1"/>
</dbReference>
<evidence type="ECO:0000259" key="3">
    <source>
        <dbReference type="PROSITE" id="PS50883"/>
    </source>
</evidence>
<dbReference type="Gene3D" id="3.20.20.450">
    <property type="entry name" value="EAL domain"/>
    <property type="match status" value="1"/>
</dbReference>
<keyword evidence="2" id="KW-1133">Transmembrane helix</keyword>
<feature type="region of interest" description="Disordered" evidence="1">
    <location>
        <begin position="38"/>
        <end position="58"/>
    </location>
</feature>
<feature type="domain" description="EAL" evidence="3">
    <location>
        <begin position="70"/>
        <end position="322"/>
    </location>
</feature>
<feature type="transmembrane region" description="Helical" evidence="2">
    <location>
        <begin position="6"/>
        <end position="28"/>
    </location>
</feature>
<dbReference type="Pfam" id="PF00563">
    <property type="entry name" value="EAL"/>
    <property type="match status" value="1"/>
</dbReference>
<dbReference type="InterPro" id="IPR035919">
    <property type="entry name" value="EAL_sf"/>
</dbReference>
<protein>
    <submittedName>
        <fullName evidence="4">EAL domain-containing protein</fullName>
    </submittedName>
</protein>
<dbReference type="PANTHER" id="PTHR33121:SF70">
    <property type="entry name" value="SIGNALING PROTEIN YKOW"/>
    <property type="match status" value="1"/>
</dbReference>
<dbReference type="Proteomes" id="UP001596378">
    <property type="component" value="Unassembled WGS sequence"/>
</dbReference>
<dbReference type="RefSeq" id="WP_378045919.1">
    <property type="nucleotide sequence ID" value="NZ_JBHMDN010000008.1"/>
</dbReference>
<accession>A0ABW2FE72</accession>
<dbReference type="PANTHER" id="PTHR33121">
    <property type="entry name" value="CYCLIC DI-GMP PHOSPHODIESTERASE PDEF"/>
    <property type="match status" value="1"/>
</dbReference>
<dbReference type="SMART" id="SM00052">
    <property type="entry name" value="EAL"/>
    <property type="match status" value="1"/>
</dbReference>
<evidence type="ECO:0000313" key="4">
    <source>
        <dbReference type="EMBL" id="MFC7150225.1"/>
    </source>
</evidence>
<keyword evidence="2" id="KW-0472">Membrane</keyword>
<dbReference type="PROSITE" id="PS50883">
    <property type="entry name" value="EAL"/>
    <property type="match status" value="1"/>
</dbReference>
<evidence type="ECO:0000256" key="1">
    <source>
        <dbReference type="SAM" id="MobiDB-lite"/>
    </source>
</evidence>
<evidence type="ECO:0000313" key="5">
    <source>
        <dbReference type="Proteomes" id="UP001596378"/>
    </source>
</evidence>
<evidence type="ECO:0000256" key="2">
    <source>
        <dbReference type="SAM" id="Phobius"/>
    </source>
</evidence>